<dbReference type="Gene3D" id="3.90.70.10">
    <property type="entry name" value="Cysteine proteinases"/>
    <property type="match status" value="1"/>
</dbReference>
<evidence type="ECO:0000256" key="4">
    <source>
        <dbReference type="ARBA" id="ARBA00022786"/>
    </source>
</evidence>
<gene>
    <name evidence="9" type="ORF">TVAG_199430</name>
</gene>
<dbReference type="VEuPathDB" id="TrichDB:TVAG_199430"/>
<dbReference type="PROSITE" id="PS50235">
    <property type="entry name" value="USP_3"/>
    <property type="match status" value="1"/>
</dbReference>
<dbReference type="InParanoid" id="A2DDX8"/>
<evidence type="ECO:0000256" key="3">
    <source>
        <dbReference type="ARBA" id="ARBA00022670"/>
    </source>
</evidence>
<dbReference type="EMBL" id="DS113190">
    <property type="protein sequence ID" value="EAY21504.1"/>
    <property type="molecule type" value="Genomic_DNA"/>
</dbReference>
<evidence type="ECO:0000313" key="9">
    <source>
        <dbReference type="EMBL" id="EAY21504.1"/>
    </source>
</evidence>
<organism evidence="9 10">
    <name type="scientific">Trichomonas vaginalis (strain ATCC PRA-98 / G3)</name>
    <dbReference type="NCBI Taxonomy" id="412133"/>
    <lineage>
        <taxon>Eukaryota</taxon>
        <taxon>Metamonada</taxon>
        <taxon>Parabasalia</taxon>
        <taxon>Trichomonadida</taxon>
        <taxon>Trichomonadidae</taxon>
        <taxon>Trichomonas</taxon>
    </lineage>
</organism>
<feature type="region of interest" description="Disordered" evidence="7">
    <location>
        <begin position="467"/>
        <end position="562"/>
    </location>
</feature>
<keyword evidence="6" id="KW-0788">Thiol protease</keyword>
<dbReference type="EC" id="3.4.19.12" evidence="2"/>
<dbReference type="SUPFAM" id="SSF54001">
    <property type="entry name" value="Cysteine proteinases"/>
    <property type="match status" value="1"/>
</dbReference>
<dbReference type="Pfam" id="PF00443">
    <property type="entry name" value="UCH"/>
    <property type="match status" value="1"/>
</dbReference>
<dbReference type="InterPro" id="IPR050164">
    <property type="entry name" value="Peptidase_C19"/>
</dbReference>
<dbReference type="STRING" id="5722.A2DDX8"/>
<reference evidence="9" key="2">
    <citation type="journal article" date="2007" name="Science">
        <title>Draft genome sequence of the sexually transmitted pathogen Trichomonas vaginalis.</title>
        <authorList>
            <person name="Carlton J.M."/>
            <person name="Hirt R.P."/>
            <person name="Silva J.C."/>
            <person name="Delcher A.L."/>
            <person name="Schatz M."/>
            <person name="Zhao Q."/>
            <person name="Wortman J.R."/>
            <person name="Bidwell S.L."/>
            <person name="Alsmark U.C.M."/>
            <person name="Besteiro S."/>
            <person name="Sicheritz-Ponten T."/>
            <person name="Noel C.J."/>
            <person name="Dacks J.B."/>
            <person name="Foster P.G."/>
            <person name="Simillion C."/>
            <person name="Van de Peer Y."/>
            <person name="Miranda-Saavedra D."/>
            <person name="Barton G.J."/>
            <person name="Westrop G.D."/>
            <person name="Mueller S."/>
            <person name="Dessi D."/>
            <person name="Fiori P.L."/>
            <person name="Ren Q."/>
            <person name="Paulsen I."/>
            <person name="Zhang H."/>
            <person name="Bastida-Corcuera F.D."/>
            <person name="Simoes-Barbosa A."/>
            <person name="Brown M.T."/>
            <person name="Hayes R.D."/>
            <person name="Mukherjee M."/>
            <person name="Okumura C.Y."/>
            <person name="Schneider R."/>
            <person name="Smith A.J."/>
            <person name="Vanacova S."/>
            <person name="Villalvazo M."/>
            <person name="Haas B.J."/>
            <person name="Pertea M."/>
            <person name="Feldblyum T.V."/>
            <person name="Utterback T.R."/>
            <person name="Shu C.L."/>
            <person name="Osoegawa K."/>
            <person name="de Jong P.J."/>
            <person name="Hrdy I."/>
            <person name="Horvathova L."/>
            <person name="Zubacova Z."/>
            <person name="Dolezal P."/>
            <person name="Malik S.B."/>
            <person name="Logsdon J.M. Jr."/>
            <person name="Henze K."/>
            <person name="Gupta A."/>
            <person name="Wang C.C."/>
            <person name="Dunne R.L."/>
            <person name="Upcroft J.A."/>
            <person name="Upcroft P."/>
            <person name="White O."/>
            <person name="Salzberg S.L."/>
            <person name="Tang P."/>
            <person name="Chiu C.-H."/>
            <person name="Lee Y.-S."/>
            <person name="Embley T.M."/>
            <person name="Coombs G.H."/>
            <person name="Mottram J.C."/>
            <person name="Tachezy J."/>
            <person name="Fraser-Liggett C.M."/>
            <person name="Johnson P.J."/>
        </authorList>
    </citation>
    <scope>NUCLEOTIDE SEQUENCE [LARGE SCALE GENOMIC DNA]</scope>
    <source>
        <strain evidence="9">G3</strain>
    </source>
</reference>
<dbReference type="GO" id="GO:0004843">
    <property type="term" value="F:cysteine-type deubiquitinase activity"/>
    <property type="evidence" value="ECO:0007669"/>
    <property type="project" value="UniProtKB-EC"/>
</dbReference>
<dbReference type="Proteomes" id="UP000001542">
    <property type="component" value="Unassembled WGS sequence"/>
</dbReference>
<evidence type="ECO:0000256" key="7">
    <source>
        <dbReference type="SAM" id="MobiDB-lite"/>
    </source>
</evidence>
<dbReference type="InterPro" id="IPR001394">
    <property type="entry name" value="Peptidase_C19_UCH"/>
</dbReference>
<evidence type="ECO:0000259" key="8">
    <source>
        <dbReference type="PROSITE" id="PS50235"/>
    </source>
</evidence>
<keyword evidence="5 9" id="KW-0378">Hydrolase</keyword>
<dbReference type="InterPro" id="IPR028889">
    <property type="entry name" value="USP"/>
</dbReference>
<evidence type="ECO:0000256" key="1">
    <source>
        <dbReference type="ARBA" id="ARBA00000707"/>
    </source>
</evidence>
<reference evidence="9" key="1">
    <citation type="submission" date="2006-10" db="EMBL/GenBank/DDBJ databases">
        <authorList>
            <person name="Amadeo P."/>
            <person name="Zhao Q."/>
            <person name="Wortman J."/>
            <person name="Fraser-Liggett C."/>
            <person name="Carlton J."/>
        </authorList>
    </citation>
    <scope>NUCLEOTIDE SEQUENCE</scope>
    <source>
        <strain evidence="9">G3</strain>
    </source>
</reference>
<sequence>MSDEDTEISERISNARQKQQRRYINFVDAKYEYKQNLGDLFAFQEIGENCSIIRGFKSGSIGGKQSTLYDPKKLAGIKSWTGGFFPLSGLKVEGNQGFAVSVIYALSSCPSFRQFADIHKTTCHRIGCSLCQVLQFYQASETRKLTKFPLEIKVFDHKYRPGDKGDSAVFLSGFLDILQQEELSSARAFGKTDQYTSAIGQIFRIEAINKIHCTKCGRIRQTKESYWTLCANKPLEDEIDQEFKTEITDSVCDACNGPIYSTQEMKTLPLVFTVQFPHWTAKGDFRKRNIDMSKYLSIEINDRKYKLVAFTAYEGFSANDGRFSTVFQSQSGVWNHHSNGQVQVISVKMLDKFQPQLTFFSVDEPNEIDATSEFVKINNDEDENDVDIDNLEQQESQPEVKYSIYDAMAEIKQDIQKEQTQSQLYRPKQQPVESKEDNEDQEEPIQEIKEEKAKIVRNPLQMLLKKSVHSTGTWDDGNTPERDVGPGFVEEKPDEWDAELDKGHQRKIRTKREIPEQNPFENAPERRRRPGDTGFKGRDGRSGNFSRGRDRDNRRGGFRGRR</sequence>
<dbReference type="OMA" id="CAVIVHE"/>
<dbReference type="AlphaFoldDB" id="A2DDX8"/>
<comment type="catalytic activity">
    <reaction evidence="1">
        <text>Thiol-dependent hydrolysis of ester, thioester, amide, peptide and isopeptide bonds formed by the C-terminal Gly of ubiquitin (a 76-residue protein attached to proteins as an intracellular targeting signal).</text>
        <dbReference type="EC" id="3.4.19.12"/>
    </reaction>
</comment>
<dbReference type="VEuPathDB" id="TrichDB:TVAGG3_1000040"/>
<dbReference type="PANTHER" id="PTHR24006">
    <property type="entry name" value="UBIQUITIN CARBOXYL-TERMINAL HYDROLASE"/>
    <property type="match status" value="1"/>
</dbReference>
<dbReference type="OrthoDB" id="10263607at2759"/>
<dbReference type="GO" id="GO:0006508">
    <property type="term" value="P:proteolysis"/>
    <property type="evidence" value="ECO:0007669"/>
    <property type="project" value="UniProtKB-KW"/>
</dbReference>
<keyword evidence="4" id="KW-0833">Ubl conjugation pathway</keyword>
<dbReference type="eggNOG" id="KOG1865">
    <property type="taxonomic scope" value="Eukaryota"/>
</dbReference>
<dbReference type="KEGG" id="tva:5467052"/>
<evidence type="ECO:0000313" key="10">
    <source>
        <dbReference type="Proteomes" id="UP000001542"/>
    </source>
</evidence>
<keyword evidence="10" id="KW-1185">Reference proteome</keyword>
<keyword evidence="3" id="KW-0645">Protease</keyword>
<feature type="domain" description="USP" evidence="8">
    <location>
        <begin position="88"/>
        <end position="363"/>
    </location>
</feature>
<protein>
    <recommendedName>
        <fullName evidence="2">ubiquitinyl hydrolase 1</fullName>
        <ecNumber evidence="2">3.4.19.12</ecNumber>
    </recommendedName>
</protein>
<evidence type="ECO:0000256" key="6">
    <source>
        <dbReference type="ARBA" id="ARBA00022807"/>
    </source>
</evidence>
<dbReference type="RefSeq" id="XP_001582490.1">
    <property type="nucleotide sequence ID" value="XM_001582440.1"/>
</dbReference>
<name>A2DDX8_TRIV3</name>
<dbReference type="SMR" id="A2DDX8"/>
<feature type="region of interest" description="Disordered" evidence="7">
    <location>
        <begin position="415"/>
        <end position="444"/>
    </location>
</feature>
<dbReference type="InterPro" id="IPR038765">
    <property type="entry name" value="Papain-like_cys_pep_sf"/>
</dbReference>
<evidence type="ECO:0000256" key="2">
    <source>
        <dbReference type="ARBA" id="ARBA00012759"/>
    </source>
</evidence>
<proteinExistence type="predicted"/>
<dbReference type="GO" id="GO:0016579">
    <property type="term" value="P:protein deubiquitination"/>
    <property type="evidence" value="ECO:0007669"/>
    <property type="project" value="InterPro"/>
</dbReference>
<accession>A2DDX8</accession>
<dbReference type="PANTHER" id="PTHR24006:SF687">
    <property type="entry name" value="UBIQUITIN CARBOXYL-TERMINAL HYDROLASE 10"/>
    <property type="match status" value="1"/>
</dbReference>
<feature type="compositionally biased region" description="Basic and acidic residues" evidence="7">
    <location>
        <begin position="535"/>
        <end position="555"/>
    </location>
</feature>
<evidence type="ECO:0000256" key="5">
    <source>
        <dbReference type="ARBA" id="ARBA00022801"/>
    </source>
</evidence>